<dbReference type="PANTHER" id="PTHR33508:SF1">
    <property type="entry name" value="UPF0056 MEMBRANE PROTEIN YHCE"/>
    <property type="match status" value="1"/>
</dbReference>
<evidence type="ECO:0000256" key="5">
    <source>
        <dbReference type="ARBA" id="ARBA00022989"/>
    </source>
</evidence>
<dbReference type="Proteomes" id="UP000198623">
    <property type="component" value="Unassembled WGS sequence"/>
</dbReference>
<evidence type="ECO:0000256" key="4">
    <source>
        <dbReference type="ARBA" id="ARBA00022692"/>
    </source>
</evidence>
<evidence type="ECO:0000256" key="3">
    <source>
        <dbReference type="ARBA" id="ARBA00022475"/>
    </source>
</evidence>
<keyword evidence="3" id="KW-1003">Cell membrane</keyword>
<keyword evidence="9" id="KW-1185">Reference proteome</keyword>
<sequence>MDIAAYLNAMIALFVIIDPIGAALIFHSLVPVDDMRHRIKMAVKAALISSTLLILFGNFGEPLLHKLGISIDALRISGGILLFYTAFHMITKDAEHSSTTERKDIAVFPMSIPMLAGPGSLTLAILLYSKAADYESSLSITLAILTISAATLIMMILSRYVKRVIGRTGDDILRRFLGVILAALAIQFVHDGIVNLIQPVL</sequence>
<dbReference type="NCBIfam" id="TIGR00427">
    <property type="entry name" value="NAAT family transporter"/>
    <property type="match status" value="1"/>
</dbReference>
<organism evidence="8 9">
    <name type="scientific">Neptunomonas qingdaonensis</name>
    <dbReference type="NCBI Taxonomy" id="1045558"/>
    <lineage>
        <taxon>Bacteria</taxon>
        <taxon>Pseudomonadati</taxon>
        <taxon>Pseudomonadota</taxon>
        <taxon>Gammaproteobacteria</taxon>
        <taxon>Oceanospirillales</taxon>
        <taxon>Oceanospirillaceae</taxon>
        <taxon>Neptunomonas</taxon>
    </lineage>
</organism>
<comment type="subcellular location">
    <subcellularLocation>
        <location evidence="1 7">Cell membrane</location>
        <topology evidence="1 7">Multi-pass membrane protein</topology>
    </subcellularLocation>
</comment>
<feature type="transmembrane region" description="Helical" evidence="7">
    <location>
        <begin position="172"/>
        <end position="190"/>
    </location>
</feature>
<dbReference type="RefSeq" id="WP_090729054.1">
    <property type="nucleotide sequence ID" value="NZ_FOOU01000012.1"/>
</dbReference>
<evidence type="ECO:0000256" key="2">
    <source>
        <dbReference type="ARBA" id="ARBA00009784"/>
    </source>
</evidence>
<evidence type="ECO:0000313" key="9">
    <source>
        <dbReference type="Proteomes" id="UP000198623"/>
    </source>
</evidence>
<protein>
    <recommendedName>
        <fullName evidence="7">UPF0056 membrane protein</fullName>
    </recommendedName>
</protein>
<keyword evidence="5 7" id="KW-1133">Transmembrane helix</keyword>
<keyword evidence="6 7" id="KW-0472">Membrane</keyword>
<evidence type="ECO:0000256" key="1">
    <source>
        <dbReference type="ARBA" id="ARBA00004651"/>
    </source>
</evidence>
<dbReference type="STRING" id="1045558.SAMN05216175_1122"/>
<dbReference type="AlphaFoldDB" id="A0A1I2U4U4"/>
<evidence type="ECO:0000313" key="8">
    <source>
        <dbReference type="EMBL" id="SFG72114.1"/>
    </source>
</evidence>
<dbReference type="GO" id="GO:0005886">
    <property type="term" value="C:plasma membrane"/>
    <property type="evidence" value="ECO:0007669"/>
    <property type="project" value="UniProtKB-SubCell"/>
</dbReference>
<proteinExistence type="inferred from homology"/>
<keyword evidence="4 7" id="KW-0812">Transmembrane</keyword>
<name>A0A1I2U4U4_9GAMM</name>
<dbReference type="Pfam" id="PF01914">
    <property type="entry name" value="MarC"/>
    <property type="match status" value="1"/>
</dbReference>
<feature type="transmembrane region" description="Helical" evidence="7">
    <location>
        <begin position="42"/>
        <end position="60"/>
    </location>
</feature>
<comment type="similarity">
    <text evidence="2 7">Belongs to the UPF0056 (MarC) family.</text>
</comment>
<gene>
    <name evidence="8" type="ORF">SAMN05216175_1122</name>
</gene>
<dbReference type="EMBL" id="FOOU01000012">
    <property type="protein sequence ID" value="SFG72114.1"/>
    <property type="molecule type" value="Genomic_DNA"/>
</dbReference>
<dbReference type="InterPro" id="IPR002771">
    <property type="entry name" value="Multi_antbiot-R_MarC"/>
</dbReference>
<feature type="transmembrane region" description="Helical" evidence="7">
    <location>
        <begin position="140"/>
        <end position="160"/>
    </location>
</feature>
<evidence type="ECO:0000256" key="7">
    <source>
        <dbReference type="RuleBase" id="RU362048"/>
    </source>
</evidence>
<evidence type="ECO:0000256" key="6">
    <source>
        <dbReference type="ARBA" id="ARBA00023136"/>
    </source>
</evidence>
<dbReference type="PANTHER" id="PTHR33508">
    <property type="entry name" value="UPF0056 MEMBRANE PROTEIN YHCE"/>
    <property type="match status" value="1"/>
</dbReference>
<feature type="transmembrane region" description="Helical" evidence="7">
    <location>
        <begin position="66"/>
        <end position="84"/>
    </location>
</feature>
<feature type="transmembrane region" description="Helical" evidence="7">
    <location>
        <begin position="105"/>
        <end position="128"/>
    </location>
</feature>
<reference evidence="9" key="1">
    <citation type="submission" date="2016-10" db="EMBL/GenBank/DDBJ databases">
        <authorList>
            <person name="Varghese N."/>
            <person name="Submissions S."/>
        </authorList>
    </citation>
    <scope>NUCLEOTIDE SEQUENCE [LARGE SCALE GENOMIC DNA]</scope>
    <source>
        <strain evidence="9">CGMCC 1.10971</strain>
    </source>
</reference>
<feature type="transmembrane region" description="Helical" evidence="7">
    <location>
        <begin position="6"/>
        <end position="30"/>
    </location>
</feature>
<accession>A0A1I2U4U4</accession>
<dbReference type="OrthoDB" id="21094at2"/>